<accession>A0A4Z2H559</accession>
<dbReference type="AlphaFoldDB" id="A0A4Z2H559"/>
<name>A0A4Z2H559_9TELE</name>
<protein>
    <submittedName>
        <fullName evidence="2">Uncharacterized protein</fullName>
    </submittedName>
</protein>
<dbReference type="EMBL" id="SRLO01000328">
    <property type="protein sequence ID" value="TNN60761.1"/>
    <property type="molecule type" value="Genomic_DNA"/>
</dbReference>
<evidence type="ECO:0000313" key="3">
    <source>
        <dbReference type="Proteomes" id="UP000314294"/>
    </source>
</evidence>
<keyword evidence="3" id="KW-1185">Reference proteome</keyword>
<comment type="caution">
    <text evidence="2">The sequence shown here is derived from an EMBL/GenBank/DDBJ whole genome shotgun (WGS) entry which is preliminary data.</text>
</comment>
<dbReference type="Proteomes" id="UP000314294">
    <property type="component" value="Unassembled WGS sequence"/>
</dbReference>
<sequence length="117" mass="13233">MEEDLSPSFVGHWALIACREEFCQADWQPLRCVSDDTTLVRMSKANQERRRGNSSVRVTEIKGDEEKEKMAMESIMLRNTPMEVPRGSGPGEGCKIEKTPLSTRPPRQLRAGINEGR</sequence>
<evidence type="ECO:0000313" key="2">
    <source>
        <dbReference type="EMBL" id="TNN60761.1"/>
    </source>
</evidence>
<proteinExistence type="predicted"/>
<evidence type="ECO:0000256" key="1">
    <source>
        <dbReference type="SAM" id="MobiDB-lite"/>
    </source>
</evidence>
<organism evidence="2 3">
    <name type="scientific">Liparis tanakae</name>
    <name type="common">Tanaka's snailfish</name>
    <dbReference type="NCBI Taxonomy" id="230148"/>
    <lineage>
        <taxon>Eukaryota</taxon>
        <taxon>Metazoa</taxon>
        <taxon>Chordata</taxon>
        <taxon>Craniata</taxon>
        <taxon>Vertebrata</taxon>
        <taxon>Euteleostomi</taxon>
        <taxon>Actinopterygii</taxon>
        <taxon>Neopterygii</taxon>
        <taxon>Teleostei</taxon>
        <taxon>Neoteleostei</taxon>
        <taxon>Acanthomorphata</taxon>
        <taxon>Eupercaria</taxon>
        <taxon>Perciformes</taxon>
        <taxon>Cottioidei</taxon>
        <taxon>Cottales</taxon>
        <taxon>Liparidae</taxon>
        <taxon>Liparis</taxon>
    </lineage>
</organism>
<reference evidence="2 3" key="1">
    <citation type="submission" date="2019-03" db="EMBL/GenBank/DDBJ databases">
        <title>First draft genome of Liparis tanakae, snailfish: a comprehensive survey of snailfish specific genes.</title>
        <authorList>
            <person name="Kim W."/>
            <person name="Song I."/>
            <person name="Jeong J.-H."/>
            <person name="Kim D."/>
            <person name="Kim S."/>
            <person name="Ryu S."/>
            <person name="Song J.Y."/>
            <person name="Lee S.K."/>
        </authorList>
    </citation>
    <scope>NUCLEOTIDE SEQUENCE [LARGE SCALE GENOMIC DNA]</scope>
    <source>
        <tissue evidence="2">Muscle</tissue>
    </source>
</reference>
<gene>
    <name evidence="2" type="ORF">EYF80_029005</name>
</gene>
<feature type="region of interest" description="Disordered" evidence="1">
    <location>
        <begin position="76"/>
        <end position="117"/>
    </location>
</feature>